<protein>
    <submittedName>
        <fullName evidence="2">VOC family protein</fullName>
    </submittedName>
</protein>
<feature type="domain" description="VOC" evidence="1">
    <location>
        <begin position="141"/>
        <end position="256"/>
    </location>
</feature>
<name>A0A506UIK4_9HYPH</name>
<evidence type="ECO:0000259" key="1">
    <source>
        <dbReference type="PROSITE" id="PS51819"/>
    </source>
</evidence>
<dbReference type="InterPro" id="IPR037523">
    <property type="entry name" value="VOC_core"/>
</dbReference>
<gene>
    <name evidence="2" type="ORF">FJU08_00750</name>
</gene>
<proteinExistence type="predicted"/>
<evidence type="ECO:0000313" key="2">
    <source>
        <dbReference type="EMBL" id="TPW33128.1"/>
    </source>
</evidence>
<feature type="domain" description="VOC" evidence="1">
    <location>
        <begin position="4"/>
        <end position="123"/>
    </location>
</feature>
<comment type="caution">
    <text evidence="2">The sequence shown here is derived from an EMBL/GenBank/DDBJ whole genome shotgun (WGS) entry which is preliminary data.</text>
</comment>
<dbReference type="EMBL" id="VHLG01000001">
    <property type="protein sequence ID" value="TPW33128.1"/>
    <property type="molecule type" value="Genomic_DNA"/>
</dbReference>
<dbReference type="InterPro" id="IPR052164">
    <property type="entry name" value="Anthracycline_SecMetBiosynth"/>
</dbReference>
<dbReference type="Proteomes" id="UP000318801">
    <property type="component" value="Unassembled WGS sequence"/>
</dbReference>
<evidence type="ECO:0000313" key="3">
    <source>
        <dbReference type="Proteomes" id="UP000318801"/>
    </source>
</evidence>
<sequence length="258" mass="27862">MDGQFIWYELLTSDVAAAGDFYSRVTGWQRRDSGVAGTDYALFAVEGFEMAVGGLMALTPEMIGRKVPPNWSGYVDVADVDGKAAEFEKAGGQILVSPQDIPKTGRFAVLADPFGAVINLFCPAPMDGPMPEGPKPPSPGTFAWHELYTSNPDAAMAFYADMFGWQADEPFDMGEMGQYLLFSAGGRQIGGMMRKLPDMPMSFWNYYAVVDAIDAAAARVRDNGGRIINGPHQVPGGSFILQCIDPQGAMFSLTASKR</sequence>
<dbReference type="PANTHER" id="PTHR33993">
    <property type="entry name" value="GLYOXALASE-RELATED"/>
    <property type="match status" value="1"/>
</dbReference>
<dbReference type="AlphaFoldDB" id="A0A506UIK4"/>
<dbReference type="RefSeq" id="WP_141147063.1">
    <property type="nucleotide sequence ID" value="NZ_VHLG01000001.1"/>
</dbReference>
<dbReference type="InterPro" id="IPR004360">
    <property type="entry name" value="Glyas_Fos-R_dOase_dom"/>
</dbReference>
<dbReference type="InterPro" id="IPR029068">
    <property type="entry name" value="Glyas_Bleomycin-R_OHBP_Dase"/>
</dbReference>
<dbReference type="Pfam" id="PF00903">
    <property type="entry name" value="Glyoxalase"/>
    <property type="match status" value="2"/>
</dbReference>
<organism evidence="2 3">
    <name type="scientific">Martelella alba</name>
    <dbReference type="NCBI Taxonomy" id="2590451"/>
    <lineage>
        <taxon>Bacteria</taxon>
        <taxon>Pseudomonadati</taxon>
        <taxon>Pseudomonadota</taxon>
        <taxon>Alphaproteobacteria</taxon>
        <taxon>Hyphomicrobiales</taxon>
        <taxon>Aurantimonadaceae</taxon>
        <taxon>Martelella</taxon>
    </lineage>
</organism>
<dbReference type="SUPFAM" id="SSF54593">
    <property type="entry name" value="Glyoxalase/Bleomycin resistance protein/Dihydroxybiphenyl dioxygenase"/>
    <property type="match status" value="2"/>
</dbReference>
<dbReference type="CDD" id="cd07247">
    <property type="entry name" value="SgaA_N_like"/>
    <property type="match status" value="2"/>
</dbReference>
<reference evidence="2 3" key="1">
    <citation type="submission" date="2019-06" db="EMBL/GenBank/DDBJ databases">
        <authorList>
            <person name="Li M."/>
        </authorList>
    </citation>
    <scope>NUCLEOTIDE SEQUENCE [LARGE SCALE GENOMIC DNA]</scope>
    <source>
        <strain evidence="2 3">BGMRC2036</strain>
    </source>
</reference>
<dbReference type="PROSITE" id="PS51819">
    <property type="entry name" value="VOC"/>
    <property type="match status" value="2"/>
</dbReference>
<dbReference type="PANTHER" id="PTHR33993:SF14">
    <property type="entry name" value="GB|AAF24581.1"/>
    <property type="match status" value="1"/>
</dbReference>
<accession>A0A506UIK4</accession>
<keyword evidence="3" id="KW-1185">Reference proteome</keyword>
<dbReference type="Gene3D" id="3.10.180.10">
    <property type="entry name" value="2,3-Dihydroxybiphenyl 1,2-Dioxygenase, domain 1"/>
    <property type="match status" value="2"/>
</dbReference>
<dbReference type="OrthoDB" id="9793039at2"/>